<dbReference type="InterPro" id="IPR009056">
    <property type="entry name" value="Cyt_c-like_dom"/>
</dbReference>
<keyword evidence="3 6" id="KW-0479">Metal-binding</keyword>
<protein>
    <submittedName>
        <fullName evidence="9">C-type cytochrome</fullName>
    </submittedName>
</protein>
<keyword evidence="5 6" id="KW-0408">Iron</keyword>
<dbReference type="PANTHER" id="PTHR33751:SF9">
    <property type="entry name" value="CYTOCHROME C4"/>
    <property type="match status" value="1"/>
</dbReference>
<evidence type="ECO:0000256" key="4">
    <source>
        <dbReference type="ARBA" id="ARBA00022982"/>
    </source>
</evidence>
<evidence type="ECO:0000256" key="6">
    <source>
        <dbReference type="PROSITE-ProRule" id="PRU00433"/>
    </source>
</evidence>
<evidence type="ECO:0000313" key="9">
    <source>
        <dbReference type="EMBL" id="HFB53464.1"/>
    </source>
</evidence>
<feature type="signal peptide" evidence="7">
    <location>
        <begin position="1"/>
        <end position="17"/>
    </location>
</feature>
<dbReference type="PANTHER" id="PTHR33751">
    <property type="entry name" value="CBB3-TYPE CYTOCHROME C OXIDASE SUBUNIT FIXP"/>
    <property type="match status" value="1"/>
</dbReference>
<sequence>MRFLLSILLISSTLLYAKENAAYNRGATLYFASSCGNCHGTHAEGSSYYPRLANKKQKVLIKKLQNFKKGIANTQKQEIMFTFAKPLSQKEIEDIA</sequence>
<dbReference type="Gene3D" id="1.10.760.10">
    <property type="entry name" value="Cytochrome c-like domain"/>
    <property type="match status" value="1"/>
</dbReference>
<comment type="caution">
    <text evidence="9">The sequence shown here is derived from an EMBL/GenBank/DDBJ whole genome shotgun (WGS) entry which is preliminary data.</text>
</comment>
<name>A0A7C3C296_9BACT</name>
<accession>A0A7C3C296</accession>
<keyword evidence="7" id="KW-0732">Signal</keyword>
<dbReference type="EMBL" id="DRNH01000099">
    <property type="protein sequence ID" value="HFB53464.1"/>
    <property type="molecule type" value="Genomic_DNA"/>
</dbReference>
<dbReference type="InterPro" id="IPR050597">
    <property type="entry name" value="Cytochrome_c_Oxidase_Subunit"/>
</dbReference>
<evidence type="ECO:0000256" key="5">
    <source>
        <dbReference type="ARBA" id="ARBA00023004"/>
    </source>
</evidence>
<keyword evidence="4" id="KW-0249">Electron transport</keyword>
<evidence type="ECO:0000256" key="2">
    <source>
        <dbReference type="ARBA" id="ARBA00022617"/>
    </source>
</evidence>
<evidence type="ECO:0000256" key="7">
    <source>
        <dbReference type="SAM" id="SignalP"/>
    </source>
</evidence>
<feature type="chain" id="PRO_5027663854" evidence="7">
    <location>
        <begin position="18"/>
        <end position="96"/>
    </location>
</feature>
<dbReference type="SUPFAM" id="SSF46626">
    <property type="entry name" value="Cytochrome c"/>
    <property type="match status" value="1"/>
</dbReference>
<gene>
    <name evidence="9" type="ORF">ENJ67_01915</name>
</gene>
<dbReference type="Proteomes" id="UP000886390">
    <property type="component" value="Unassembled WGS sequence"/>
</dbReference>
<dbReference type="InterPro" id="IPR036909">
    <property type="entry name" value="Cyt_c-like_dom_sf"/>
</dbReference>
<feature type="non-terminal residue" evidence="9">
    <location>
        <position position="96"/>
    </location>
</feature>
<feature type="domain" description="Cytochrome c" evidence="8">
    <location>
        <begin position="21"/>
        <end position="96"/>
    </location>
</feature>
<dbReference type="GO" id="GO:0009055">
    <property type="term" value="F:electron transfer activity"/>
    <property type="evidence" value="ECO:0007669"/>
    <property type="project" value="InterPro"/>
</dbReference>
<dbReference type="PROSITE" id="PS51007">
    <property type="entry name" value="CYTC"/>
    <property type="match status" value="1"/>
</dbReference>
<evidence type="ECO:0000259" key="8">
    <source>
        <dbReference type="PROSITE" id="PS51007"/>
    </source>
</evidence>
<dbReference type="AlphaFoldDB" id="A0A7C3C296"/>
<dbReference type="Pfam" id="PF00034">
    <property type="entry name" value="Cytochrom_C"/>
    <property type="match status" value="1"/>
</dbReference>
<keyword evidence="2 6" id="KW-0349">Heme</keyword>
<reference evidence="9" key="1">
    <citation type="journal article" date="2020" name="mSystems">
        <title>Genome- and Community-Level Interaction Insights into Carbon Utilization and Element Cycling Functions of Hydrothermarchaeota in Hydrothermal Sediment.</title>
        <authorList>
            <person name="Zhou Z."/>
            <person name="Liu Y."/>
            <person name="Xu W."/>
            <person name="Pan J."/>
            <person name="Luo Z.H."/>
            <person name="Li M."/>
        </authorList>
    </citation>
    <scope>NUCLEOTIDE SEQUENCE [LARGE SCALE GENOMIC DNA]</scope>
    <source>
        <strain evidence="9">HyVt-507</strain>
    </source>
</reference>
<organism evidence="9">
    <name type="scientific">Sulfurimonas autotrophica</name>
    <dbReference type="NCBI Taxonomy" id="202747"/>
    <lineage>
        <taxon>Bacteria</taxon>
        <taxon>Pseudomonadati</taxon>
        <taxon>Campylobacterota</taxon>
        <taxon>Epsilonproteobacteria</taxon>
        <taxon>Campylobacterales</taxon>
        <taxon>Sulfurimonadaceae</taxon>
        <taxon>Sulfurimonas</taxon>
    </lineage>
</organism>
<proteinExistence type="predicted"/>
<dbReference type="GO" id="GO:0020037">
    <property type="term" value="F:heme binding"/>
    <property type="evidence" value="ECO:0007669"/>
    <property type="project" value="InterPro"/>
</dbReference>
<keyword evidence="1" id="KW-0813">Transport</keyword>
<dbReference type="GO" id="GO:0046872">
    <property type="term" value="F:metal ion binding"/>
    <property type="evidence" value="ECO:0007669"/>
    <property type="project" value="UniProtKB-KW"/>
</dbReference>
<evidence type="ECO:0000256" key="1">
    <source>
        <dbReference type="ARBA" id="ARBA00022448"/>
    </source>
</evidence>
<evidence type="ECO:0000256" key="3">
    <source>
        <dbReference type="ARBA" id="ARBA00022723"/>
    </source>
</evidence>